<evidence type="ECO:0000313" key="5">
    <source>
        <dbReference type="EMBL" id="SAI65848.1"/>
    </source>
</evidence>
<feature type="transmembrane region" description="Helical" evidence="3">
    <location>
        <begin position="121"/>
        <end position="143"/>
    </location>
</feature>
<keyword evidence="3" id="KW-0472">Membrane</keyword>
<proteinExistence type="predicted"/>
<accession>A0A157S5Z9</accession>
<dbReference type="GO" id="GO:1902201">
    <property type="term" value="P:negative regulation of bacterial-type flagellum-dependent cell motility"/>
    <property type="evidence" value="ECO:0007669"/>
    <property type="project" value="TreeGrafter"/>
</dbReference>
<dbReference type="AlphaFoldDB" id="A0A157S5Z9"/>
<protein>
    <recommendedName>
        <fullName evidence="1">diguanylate cyclase</fullName>
        <ecNumber evidence="1">2.7.7.65</ecNumber>
    </recommendedName>
</protein>
<comment type="catalytic activity">
    <reaction evidence="2">
        <text>2 GTP = 3',3'-c-di-GMP + 2 diphosphate</text>
        <dbReference type="Rhea" id="RHEA:24898"/>
        <dbReference type="ChEBI" id="CHEBI:33019"/>
        <dbReference type="ChEBI" id="CHEBI:37565"/>
        <dbReference type="ChEBI" id="CHEBI:58805"/>
        <dbReference type="EC" id="2.7.7.65"/>
    </reaction>
</comment>
<dbReference type="CDD" id="cd01949">
    <property type="entry name" value="GGDEF"/>
    <property type="match status" value="1"/>
</dbReference>
<dbReference type="GO" id="GO:0043709">
    <property type="term" value="P:cell adhesion involved in single-species biofilm formation"/>
    <property type="evidence" value="ECO:0007669"/>
    <property type="project" value="TreeGrafter"/>
</dbReference>
<evidence type="ECO:0000256" key="2">
    <source>
        <dbReference type="ARBA" id="ARBA00034247"/>
    </source>
</evidence>
<feature type="transmembrane region" description="Helical" evidence="3">
    <location>
        <begin position="197"/>
        <end position="219"/>
    </location>
</feature>
<reference evidence="5 6" key="1">
    <citation type="submission" date="2016-04" db="EMBL/GenBank/DDBJ databases">
        <authorList>
            <consortium name="Pathogen Informatics"/>
        </authorList>
    </citation>
    <scope>NUCLEOTIDE SEQUENCE [LARGE SCALE GENOMIC DNA]</scope>
    <source>
        <strain evidence="5 6">H050680373</strain>
    </source>
</reference>
<feature type="transmembrane region" description="Helical" evidence="3">
    <location>
        <begin position="95"/>
        <end position="115"/>
    </location>
</feature>
<evidence type="ECO:0000256" key="3">
    <source>
        <dbReference type="SAM" id="Phobius"/>
    </source>
</evidence>
<keyword evidence="3" id="KW-0812">Transmembrane</keyword>
<sequence>METEGSLVRVSLSLITPTILTLFGVAFVAVWAGYQRRIHLLCLAAACFAFGAGASSQILYVPRDAGANALVSGAFYSSAVCLAVQGILLRARRRFSWIGCVAFVVLVMAGLWYFFYVQRNLLARVYLLNASCGLLFCLAAVRLWSAPRVRMPDRLLFWIVLALGLHFLPRTVLTLGGSAPVGARAFADSVFWQGLQLSLALFGIALALVLLFAVVSDVLQAAIDDRDRDLLTGAYTRRGFDSRTRKRMAGATAPCALILADVDHFKRINDRHGHPTGDRVLAAVSETLSEHLRKQDILGRLGGEEFAVFMPRAGLREAVACAERLRTQVSLSVPRVLGGEPVTISLGVVEISPGTSWEAVYHQADQKLYEAKRMGRDRVCG</sequence>
<name>A0A157S5Z9_9BORD</name>
<dbReference type="PROSITE" id="PS50887">
    <property type="entry name" value="GGDEF"/>
    <property type="match status" value="1"/>
</dbReference>
<dbReference type="RefSeq" id="WP_066123284.1">
    <property type="nucleotide sequence ID" value="NZ_FKIF01000001.1"/>
</dbReference>
<dbReference type="InterPro" id="IPR050469">
    <property type="entry name" value="Diguanylate_Cyclase"/>
</dbReference>
<feature type="transmembrane region" description="Helical" evidence="3">
    <location>
        <begin position="67"/>
        <end position="88"/>
    </location>
</feature>
<keyword evidence="5" id="KW-0548">Nucleotidyltransferase</keyword>
<dbReference type="SUPFAM" id="SSF55073">
    <property type="entry name" value="Nucleotide cyclase"/>
    <property type="match status" value="1"/>
</dbReference>
<dbReference type="FunFam" id="3.30.70.270:FF:000001">
    <property type="entry name" value="Diguanylate cyclase domain protein"/>
    <property type="match status" value="1"/>
</dbReference>
<evidence type="ECO:0000313" key="6">
    <source>
        <dbReference type="Proteomes" id="UP000076848"/>
    </source>
</evidence>
<dbReference type="GO" id="GO:0005886">
    <property type="term" value="C:plasma membrane"/>
    <property type="evidence" value="ECO:0007669"/>
    <property type="project" value="TreeGrafter"/>
</dbReference>
<dbReference type="PANTHER" id="PTHR45138:SF9">
    <property type="entry name" value="DIGUANYLATE CYCLASE DGCM-RELATED"/>
    <property type="match status" value="1"/>
</dbReference>
<dbReference type="InterPro" id="IPR000160">
    <property type="entry name" value="GGDEF_dom"/>
</dbReference>
<gene>
    <name evidence="5" type="primary">ycdT_2</name>
    <name evidence="5" type="ORF">SAMEA3906486_00600</name>
</gene>
<dbReference type="SMART" id="SM00267">
    <property type="entry name" value="GGDEF"/>
    <property type="match status" value="1"/>
</dbReference>
<evidence type="ECO:0000259" key="4">
    <source>
        <dbReference type="PROSITE" id="PS50887"/>
    </source>
</evidence>
<feature type="transmembrane region" description="Helical" evidence="3">
    <location>
        <begin position="12"/>
        <end position="33"/>
    </location>
</feature>
<organism evidence="5 6">
    <name type="scientific">Bordetella ansorpii</name>
    <dbReference type="NCBI Taxonomy" id="288768"/>
    <lineage>
        <taxon>Bacteria</taxon>
        <taxon>Pseudomonadati</taxon>
        <taxon>Pseudomonadota</taxon>
        <taxon>Betaproteobacteria</taxon>
        <taxon>Burkholderiales</taxon>
        <taxon>Alcaligenaceae</taxon>
        <taxon>Bordetella</taxon>
    </lineage>
</organism>
<dbReference type="Proteomes" id="UP000076848">
    <property type="component" value="Unassembled WGS sequence"/>
</dbReference>
<dbReference type="OrthoDB" id="9813903at2"/>
<dbReference type="NCBIfam" id="TIGR00254">
    <property type="entry name" value="GGDEF"/>
    <property type="match status" value="1"/>
</dbReference>
<dbReference type="InterPro" id="IPR029787">
    <property type="entry name" value="Nucleotide_cyclase"/>
</dbReference>
<dbReference type="EMBL" id="FKIF01000001">
    <property type="protein sequence ID" value="SAI65848.1"/>
    <property type="molecule type" value="Genomic_DNA"/>
</dbReference>
<keyword evidence="6" id="KW-1185">Reference proteome</keyword>
<dbReference type="Pfam" id="PF00990">
    <property type="entry name" value="GGDEF"/>
    <property type="match status" value="1"/>
</dbReference>
<keyword evidence="5" id="KW-0808">Transferase</keyword>
<feature type="transmembrane region" description="Helical" evidence="3">
    <location>
        <begin position="40"/>
        <end position="61"/>
    </location>
</feature>
<dbReference type="EC" id="2.7.7.65" evidence="1"/>
<feature type="transmembrane region" description="Helical" evidence="3">
    <location>
        <begin position="155"/>
        <end position="177"/>
    </location>
</feature>
<dbReference type="InterPro" id="IPR043128">
    <property type="entry name" value="Rev_trsase/Diguanyl_cyclase"/>
</dbReference>
<dbReference type="STRING" id="288768.SAMEA3906486_00600"/>
<feature type="domain" description="GGDEF" evidence="4">
    <location>
        <begin position="253"/>
        <end position="381"/>
    </location>
</feature>
<dbReference type="PANTHER" id="PTHR45138">
    <property type="entry name" value="REGULATORY COMPONENTS OF SENSORY TRANSDUCTION SYSTEM"/>
    <property type="match status" value="1"/>
</dbReference>
<evidence type="ECO:0000256" key="1">
    <source>
        <dbReference type="ARBA" id="ARBA00012528"/>
    </source>
</evidence>
<keyword evidence="3" id="KW-1133">Transmembrane helix</keyword>
<dbReference type="Gene3D" id="3.30.70.270">
    <property type="match status" value="1"/>
</dbReference>
<dbReference type="GO" id="GO:0052621">
    <property type="term" value="F:diguanylate cyclase activity"/>
    <property type="evidence" value="ECO:0007669"/>
    <property type="project" value="UniProtKB-EC"/>
</dbReference>